<dbReference type="RefSeq" id="WP_095582039.1">
    <property type="nucleotide sequence ID" value="NZ_JAJQQQ010000003.1"/>
</dbReference>
<evidence type="ECO:0000313" key="2">
    <source>
        <dbReference type="Proteomes" id="UP000218944"/>
    </source>
</evidence>
<name>A0A2A2D7R6_9ACTN</name>
<evidence type="ECO:0000313" key="1">
    <source>
        <dbReference type="EMBL" id="PAU47541.1"/>
    </source>
</evidence>
<organism evidence="1 2">
    <name type="scientific">Streptomyces albireticuli</name>
    <dbReference type="NCBI Taxonomy" id="1940"/>
    <lineage>
        <taxon>Bacteria</taxon>
        <taxon>Bacillati</taxon>
        <taxon>Actinomycetota</taxon>
        <taxon>Actinomycetes</taxon>
        <taxon>Kitasatosporales</taxon>
        <taxon>Streptomycetaceae</taxon>
        <taxon>Streptomyces</taxon>
    </lineage>
</organism>
<proteinExistence type="predicted"/>
<gene>
    <name evidence="1" type="ORF">CK936_18305</name>
</gene>
<comment type="caution">
    <text evidence="1">The sequence shown here is derived from an EMBL/GenBank/DDBJ whole genome shotgun (WGS) entry which is preliminary data.</text>
</comment>
<dbReference type="AlphaFoldDB" id="A0A2A2D7R6"/>
<protein>
    <submittedName>
        <fullName evidence="1">Uncharacterized protein</fullName>
    </submittedName>
</protein>
<keyword evidence="2" id="KW-1185">Reference proteome</keyword>
<reference evidence="1 2" key="1">
    <citation type="submission" date="2017-08" db="EMBL/GenBank/DDBJ databases">
        <title>Genome sequence of Streptomyces albireticuli NRRL B-1670.</title>
        <authorList>
            <person name="Graham D.E."/>
            <person name="Mahan K.M."/>
            <person name="Klingeman D.M."/>
            <person name="Hettich R.L."/>
            <person name="Parry R.J."/>
            <person name="Spain J.C."/>
        </authorList>
    </citation>
    <scope>NUCLEOTIDE SEQUENCE [LARGE SCALE GENOMIC DNA]</scope>
    <source>
        <strain evidence="1 2">NRRL B-1670</strain>
    </source>
</reference>
<dbReference type="EMBL" id="NSJV01000357">
    <property type="protein sequence ID" value="PAU47541.1"/>
    <property type="molecule type" value="Genomic_DNA"/>
</dbReference>
<dbReference type="Proteomes" id="UP000218944">
    <property type="component" value="Unassembled WGS sequence"/>
</dbReference>
<sequence>MSHTTIAWFDSLTASVFALGAAARETRLARQAAEVATWHIDPARLRATIGDVNICGEYRISPQDVALNQIRGLCRAYQSVTTDLYENLSLAYAYGTAGALLAVVKGYRPRYVELRRDQTEHYDLPDEPLPDFRGDLGNWSGQRRLALLRSHVGARRTARYTGQGEGGLAGLADCAYAYGEQAETALHHQLLTARPADGTPEVEQ</sequence>
<accession>A0A2A2D7R6</accession>